<dbReference type="AlphaFoldDB" id="A0A2T3A737"/>
<dbReference type="Proteomes" id="UP000241462">
    <property type="component" value="Unassembled WGS sequence"/>
</dbReference>
<name>A0A2T3A737_9PEZI</name>
<protein>
    <submittedName>
        <fullName evidence="1">Uncharacterized protein</fullName>
    </submittedName>
</protein>
<reference evidence="1 2" key="1">
    <citation type="journal article" date="2018" name="Mycol. Prog.">
        <title>Coniella lustricola, a new species from submerged detritus.</title>
        <authorList>
            <person name="Raudabaugh D.B."/>
            <person name="Iturriaga T."/>
            <person name="Carver A."/>
            <person name="Mondo S."/>
            <person name="Pangilinan J."/>
            <person name="Lipzen A."/>
            <person name="He G."/>
            <person name="Amirebrahimi M."/>
            <person name="Grigoriev I.V."/>
            <person name="Miller A.N."/>
        </authorList>
    </citation>
    <scope>NUCLEOTIDE SEQUENCE [LARGE SCALE GENOMIC DNA]</scope>
    <source>
        <strain evidence="1 2">B22-T-1</strain>
    </source>
</reference>
<sequence>MFPLEVLLPKSPRISKQTRPNFSLQTAGWLVRSQNVLSATAPICSATQPYAGIFIFHFKVANALKRAELRLACASSRTNCTIAPTGSGPTDGHQALPRYYLSKSNICALLKGRLLLAAPFMVQYIGGAWREYPILTLDTTCLMQVDRDLACGTGPPVHTQVVQCSEKCFEKTRNGMSGIQDGVRVSIVYAETKFNRLTCPNQSAPREPSPGDTLFFEVQRTFVGAMYIRHGYTMGTVWVSMAEKKRTNRDNEQRREKISVACFVPGV</sequence>
<organism evidence="1 2">
    <name type="scientific">Coniella lustricola</name>
    <dbReference type="NCBI Taxonomy" id="2025994"/>
    <lineage>
        <taxon>Eukaryota</taxon>
        <taxon>Fungi</taxon>
        <taxon>Dikarya</taxon>
        <taxon>Ascomycota</taxon>
        <taxon>Pezizomycotina</taxon>
        <taxon>Sordariomycetes</taxon>
        <taxon>Sordariomycetidae</taxon>
        <taxon>Diaporthales</taxon>
        <taxon>Schizoparmaceae</taxon>
        <taxon>Coniella</taxon>
    </lineage>
</organism>
<gene>
    <name evidence="1" type="ORF">BD289DRAFT_267906</name>
</gene>
<dbReference type="InParanoid" id="A0A2T3A737"/>
<accession>A0A2T3A737</accession>
<proteinExistence type="predicted"/>
<dbReference type="EMBL" id="KZ678449">
    <property type="protein sequence ID" value="PSR84057.1"/>
    <property type="molecule type" value="Genomic_DNA"/>
</dbReference>
<keyword evidence="2" id="KW-1185">Reference proteome</keyword>
<evidence type="ECO:0000313" key="2">
    <source>
        <dbReference type="Proteomes" id="UP000241462"/>
    </source>
</evidence>
<evidence type="ECO:0000313" key="1">
    <source>
        <dbReference type="EMBL" id="PSR84057.1"/>
    </source>
</evidence>